<keyword evidence="2" id="KW-1185">Reference proteome</keyword>
<gene>
    <name evidence="1" type="ORF">QFC19_005159</name>
</gene>
<comment type="caution">
    <text evidence="1">The sequence shown here is derived from an EMBL/GenBank/DDBJ whole genome shotgun (WGS) entry which is preliminary data.</text>
</comment>
<reference evidence="1" key="1">
    <citation type="submission" date="2023-04" db="EMBL/GenBank/DDBJ databases">
        <title>Draft Genome sequencing of Naganishia species isolated from polar environments using Oxford Nanopore Technology.</title>
        <authorList>
            <person name="Leo P."/>
            <person name="Venkateswaran K."/>
        </authorList>
    </citation>
    <scope>NUCLEOTIDE SEQUENCE</scope>
    <source>
        <strain evidence="1">MNA-CCFEE 5261</strain>
    </source>
</reference>
<name>A0ACC2VRW1_9TREE</name>
<organism evidence="1 2">
    <name type="scientific">Naganishia cerealis</name>
    <dbReference type="NCBI Taxonomy" id="610337"/>
    <lineage>
        <taxon>Eukaryota</taxon>
        <taxon>Fungi</taxon>
        <taxon>Dikarya</taxon>
        <taxon>Basidiomycota</taxon>
        <taxon>Agaricomycotina</taxon>
        <taxon>Tremellomycetes</taxon>
        <taxon>Filobasidiales</taxon>
        <taxon>Filobasidiaceae</taxon>
        <taxon>Naganishia</taxon>
    </lineage>
</organism>
<proteinExistence type="predicted"/>
<protein>
    <submittedName>
        <fullName evidence="1">Uncharacterized protein</fullName>
    </submittedName>
</protein>
<dbReference type="Proteomes" id="UP001241377">
    <property type="component" value="Unassembled WGS sequence"/>
</dbReference>
<accession>A0ACC2VRW1</accession>
<evidence type="ECO:0000313" key="2">
    <source>
        <dbReference type="Proteomes" id="UP001241377"/>
    </source>
</evidence>
<evidence type="ECO:0000313" key="1">
    <source>
        <dbReference type="EMBL" id="KAJ9101506.1"/>
    </source>
</evidence>
<dbReference type="EMBL" id="JASBWR010000057">
    <property type="protein sequence ID" value="KAJ9101506.1"/>
    <property type="molecule type" value="Genomic_DNA"/>
</dbReference>
<sequence>MTMTLHTRSQDDPSITKIGINGFGRIGRSALRVALAREDVRVVAINHTAPTAEALLHALRYDSTHGRNPHFDRLSIGVDSKGSEFLWVDDEKILLSSERDPSKLQWDLCGAEYILECTGKLTTKEAAYVHIAVGKAKKVIISAPSKDAKTFVYGVNHLDYQSDSMDVVSNASCTTNCLAPIAKVLDRAYGIQAGMLTTVHASTASQHLLDGFSKKNLRLGRSAANNIIPTSTGAANAVKLVLPQLEGKFTVLNSFSEQSIGMSVRVPVSNVSMIDLTVTFDRPCASLDTLLDSLRAGAKEEELRGVLHVCDTELVSSDFLGRTETAIVDSHACFLLNDKMAKVVAWYDNETAYSSKALDLAKYMHSVDSA</sequence>